<dbReference type="Pfam" id="PF07686">
    <property type="entry name" value="V-set"/>
    <property type="match status" value="1"/>
</dbReference>
<feature type="domain" description="Immunoglobulin V-set" evidence="13">
    <location>
        <begin position="20"/>
        <end position="109"/>
    </location>
</feature>
<dbReference type="InterPro" id="IPR050671">
    <property type="entry name" value="CD300_family_receptors"/>
</dbReference>
<name>A0ABM0RH03_GALVR</name>
<keyword evidence="8" id="KW-1015">Disulfide bond</keyword>
<evidence type="ECO:0000259" key="13">
    <source>
        <dbReference type="Pfam" id="PF07686"/>
    </source>
</evidence>
<gene>
    <name evidence="15" type="primary">LOC103597814</name>
</gene>
<evidence type="ECO:0000313" key="14">
    <source>
        <dbReference type="Proteomes" id="UP000694923"/>
    </source>
</evidence>
<dbReference type="PANTHER" id="PTHR11860">
    <property type="entry name" value="POLYMERIC-IMMUNOGLOBULIN RECEPTOR"/>
    <property type="match status" value="1"/>
</dbReference>
<keyword evidence="10" id="KW-0393">Immunoglobulin domain</keyword>
<accession>A0ABM0RH03</accession>
<keyword evidence="4 12" id="KW-0732">Signal</keyword>
<evidence type="ECO:0000256" key="5">
    <source>
        <dbReference type="ARBA" id="ARBA00022859"/>
    </source>
</evidence>
<dbReference type="InterPro" id="IPR036179">
    <property type="entry name" value="Ig-like_dom_sf"/>
</dbReference>
<evidence type="ECO:0000313" key="15">
    <source>
        <dbReference type="RefSeq" id="XP_008579894.1"/>
    </source>
</evidence>
<dbReference type="SUPFAM" id="SSF48726">
    <property type="entry name" value="Immunoglobulin"/>
    <property type="match status" value="1"/>
</dbReference>
<dbReference type="RefSeq" id="XP_008579894.1">
    <property type="nucleotide sequence ID" value="XM_008581672.1"/>
</dbReference>
<keyword evidence="2" id="KW-1003">Cell membrane</keyword>
<protein>
    <submittedName>
        <fullName evidence="15">CMRF35-like molecule 7</fullName>
    </submittedName>
</protein>
<reference evidence="15" key="1">
    <citation type="submission" date="2025-08" db="UniProtKB">
        <authorList>
            <consortium name="RefSeq"/>
        </authorList>
    </citation>
    <scope>IDENTIFICATION</scope>
</reference>
<evidence type="ECO:0000256" key="12">
    <source>
        <dbReference type="SAM" id="SignalP"/>
    </source>
</evidence>
<evidence type="ECO:0000256" key="2">
    <source>
        <dbReference type="ARBA" id="ARBA00022475"/>
    </source>
</evidence>
<comment type="subcellular location">
    <subcellularLocation>
        <location evidence="1">Cell membrane</location>
        <topology evidence="1">Single-pass type I membrane protein</topology>
    </subcellularLocation>
</comment>
<evidence type="ECO:0000256" key="1">
    <source>
        <dbReference type="ARBA" id="ARBA00004251"/>
    </source>
</evidence>
<evidence type="ECO:0000256" key="9">
    <source>
        <dbReference type="ARBA" id="ARBA00023170"/>
    </source>
</evidence>
<evidence type="ECO:0000256" key="4">
    <source>
        <dbReference type="ARBA" id="ARBA00022729"/>
    </source>
</evidence>
<dbReference type="Proteomes" id="UP000694923">
    <property type="component" value="Unplaced"/>
</dbReference>
<feature type="signal peptide" evidence="12">
    <location>
        <begin position="1"/>
        <end position="17"/>
    </location>
</feature>
<evidence type="ECO:0000256" key="6">
    <source>
        <dbReference type="ARBA" id="ARBA00022989"/>
    </source>
</evidence>
<dbReference type="PANTHER" id="PTHR11860:SF101">
    <property type="entry name" value="CMRF35-LIKE MOLECULE 1"/>
    <property type="match status" value="1"/>
</dbReference>
<comment type="similarity">
    <text evidence="11">Belongs to the CD300 family.</text>
</comment>
<keyword evidence="5" id="KW-0391">Immunity</keyword>
<keyword evidence="3" id="KW-0812">Transmembrane</keyword>
<evidence type="ECO:0000256" key="3">
    <source>
        <dbReference type="ARBA" id="ARBA00022692"/>
    </source>
</evidence>
<dbReference type="InterPro" id="IPR013783">
    <property type="entry name" value="Ig-like_fold"/>
</dbReference>
<dbReference type="GeneID" id="103597814"/>
<dbReference type="InterPro" id="IPR013106">
    <property type="entry name" value="Ig_V-set"/>
</dbReference>
<evidence type="ECO:0000256" key="8">
    <source>
        <dbReference type="ARBA" id="ARBA00023157"/>
    </source>
</evidence>
<keyword evidence="14" id="KW-1185">Reference proteome</keyword>
<keyword evidence="6" id="KW-1133">Transmembrane helix</keyword>
<dbReference type="CDD" id="cd05716">
    <property type="entry name" value="IgV_pIgR_like"/>
    <property type="match status" value="1"/>
</dbReference>
<keyword evidence="7" id="KW-0472">Membrane</keyword>
<proteinExistence type="inferred from homology"/>
<organism evidence="14 15">
    <name type="scientific">Galeopterus variegatus</name>
    <name type="common">Malayan flying lemur</name>
    <name type="synonym">Cynocephalus variegatus</name>
    <dbReference type="NCBI Taxonomy" id="482537"/>
    <lineage>
        <taxon>Eukaryota</taxon>
        <taxon>Metazoa</taxon>
        <taxon>Chordata</taxon>
        <taxon>Craniata</taxon>
        <taxon>Vertebrata</taxon>
        <taxon>Euteleostomi</taxon>
        <taxon>Mammalia</taxon>
        <taxon>Eutheria</taxon>
        <taxon>Euarchontoglires</taxon>
        <taxon>Dermoptera</taxon>
        <taxon>Cynocephalidae</taxon>
        <taxon>Galeopterus</taxon>
    </lineage>
</organism>
<keyword evidence="9" id="KW-0675">Receptor</keyword>
<evidence type="ECO:0000256" key="10">
    <source>
        <dbReference type="ARBA" id="ARBA00023319"/>
    </source>
</evidence>
<sequence length="134" mass="15230">MWLPAALLLLILPGCFSIYGPRTVGGPEWGSLTVQCHYDPGYETYNKWWCRGEGWKSCEILVKTTGSEQEVKKDDVSIKDNHENCTFTVTMKNLWRFEADIYWCGIERVGTDLGVQVAVIIYPEFCSATSSLCY</sequence>
<feature type="chain" id="PRO_5047436673" evidence="12">
    <location>
        <begin position="18"/>
        <end position="134"/>
    </location>
</feature>
<evidence type="ECO:0000256" key="11">
    <source>
        <dbReference type="ARBA" id="ARBA00043958"/>
    </source>
</evidence>
<dbReference type="Gene3D" id="2.60.40.10">
    <property type="entry name" value="Immunoglobulins"/>
    <property type="match status" value="1"/>
</dbReference>
<evidence type="ECO:0000256" key="7">
    <source>
        <dbReference type="ARBA" id="ARBA00023136"/>
    </source>
</evidence>